<evidence type="ECO:0000256" key="1">
    <source>
        <dbReference type="ARBA" id="ARBA00005165"/>
    </source>
</evidence>
<comment type="catalytic activity">
    <reaction evidence="8 9 10">
        <text>2-[(2R,5Z)-2-carboxy-4-methylthiazol-5(2H)-ylidene]ethyl phosphate + 4-amino-2-methyl-5-(diphosphooxymethyl)pyrimidine + 2 H(+) = thiamine phosphate + CO2 + diphosphate</text>
        <dbReference type="Rhea" id="RHEA:47844"/>
        <dbReference type="ChEBI" id="CHEBI:15378"/>
        <dbReference type="ChEBI" id="CHEBI:16526"/>
        <dbReference type="ChEBI" id="CHEBI:33019"/>
        <dbReference type="ChEBI" id="CHEBI:37575"/>
        <dbReference type="ChEBI" id="CHEBI:57841"/>
        <dbReference type="ChEBI" id="CHEBI:62899"/>
        <dbReference type="EC" id="2.5.1.3"/>
    </reaction>
</comment>
<dbReference type="Gene3D" id="3.20.20.70">
    <property type="entry name" value="Aldolase class I"/>
    <property type="match status" value="1"/>
</dbReference>
<dbReference type="InterPro" id="IPR013785">
    <property type="entry name" value="Aldolase_TIM"/>
</dbReference>
<comment type="catalytic activity">
    <reaction evidence="7 9 10">
        <text>2-(2-carboxy-4-methylthiazol-5-yl)ethyl phosphate + 4-amino-2-methyl-5-(diphosphooxymethyl)pyrimidine + 2 H(+) = thiamine phosphate + CO2 + diphosphate</text>
        <dbReference type="Rhea" id="RHEA:47848"/>
        <dbReference type="ChEBI" id="CHEBI:15378"/>
        <dbReference type="ChEBI" id="CHEBI:16526"/>
        <dbReference type="ChEBI" id="CHEBI:33019"/>
        <dbReference type="ChEBI" id="CHEBI:37575"/>
        <dbReference type="ChEBI" id="CHEBI:57841"/>
        <dbReference type="ChEBI" id="CHEBI:62890"/>
        <dbReference type="EC" id="2.5.1.3"/>
    </reaction>
</comment>
<evidence type="ECO:0000256" key="10">
    <source>
        <dbReference type="RuleBase" id="RU003826"/>
    </source>
</evidence>
<evidence type="ECO:0000313" key="14">
    <source>
        <dbReference type="Proteomes" id="UP000468388"/>
    </source>
</evidence>
<evidence type="ECO:0000256" key="3">
    <source>
        <dbReference type="ARBA" id="ARBA00022723"/>
    </source>
</evidence>
<evidence type="ECO:0000259" key="12">
    <source>
        <dbReference type="Pfam" id="PF02581"/>
    </source>
</evidence>
<sequence length="207" mass="22101">MISTLQYISQPMHLENIQAACEAGCRWVQLRIKHAPERLIASEALSAKAICADYGATLIINDHPHIAKAAGADGVHVGKNDMTVAEARKIMGSDAIVGGTANTLEDILQHVQDGADYVGVGPYRFTTTKQKLSPILGLEGIYAIMQKLKALDIDIPIIAIGGILAADVPDLMRTGIHGIAISGLLTHTTDKKQLVSSIMNDIQLCNI</sequence>
<protein>
    <recommendedName>
        <fullName evidence="9">Thiamine-phosphate synthase</fullName>
        <shortName evidence="9">TP synthase</shortName>
        <shortName evidence="9">TPS</shortName>
        <ecNumber evidence="9">2.5.1.3</ecNumber>
    </recommendedName>
    <alternativeName>
        <fullName evidence="9">Thiamine-phosphate pyrophosphorylase</fullName>
        <shortName evidence="9">TMP pyrophosphorylase</shortName>
        <shortName evidence="9">TMP-PPase</shortName>
    </alternativeName>
</protein>
<feature type="binding site" evidence="9">
    <location>
        <position position="62"/>
    </location>
    <ligand>
        <name>Mg(2+)</name>
        <dbReference type="ChEBI" id="CHEBI:18420"/>
    </ligand>
</feature>
<dbReference type="AlphaFoldDB" id="A0A6N8JBI7"/>
<evidence type="ECO:0000256" key="7">
    <source>
        <dbReference type="ARBA" id="ARBA00047851"/>
    </source>
</evidence>
<comment type="caution">
    <text evidence="9">Lacks conserved residue(s) required for the propagation of feature annotation.</text>
</comment>
<feature type="domain" description="Thiamine phosphate synthase/TenI" evidence="12">
    <location>
        <begin position="13"/>
        <end position="182"/>
    </location>
</feature>
<comment type="function">
    <text evidence="9">Condenses 4-methyl-5-(beta-hydroxyethyl)thiazole monophosphate (THZ-P) and 2-methyl-4-amino-5-hydroxymethyl pyrimidine pyrophosphate (HMP-PP) to form thiamine monophosphate (TMP).</text>
</comment>
<dbReference type="RefSeq" id="WP_157301169.1">
    <property type="nucleotide sequence ID" value="NZ_BAAAZB010000002.1"/>
</dbReference>
<keyword evidence="3 9" id="KW-0479">Metal-binding</keyword>
<feature type="binding site" evidence="9">
    <location>
        <begin position="126"/>
        <end position="128"/>
    </location>
    <ligand>
        <name>2-[(2R,5Z)-2-carboxy-4-methylthiazol-5(2H)-ylidene]ethyl phosphate</name>
        <dbReference type="ChEBI" id="CHEBI:62899"/>
    </ligand>
</feature>
<evidence type="ECO:0000256" key="8">
    <source>
        <dbReference type="ARBA" id="ARBA00047883"/>
    </source>
</evidence>
<dbReference type="GO" id="GO:0009229">
    <property type="term" value="P:thiamine diphosphate biosynthetic process"/>
    <property type="evidence" value="ECO:0007669"/>
    <property type="project" value="UniProtKB-UniRule"/>
</dbReference>
<accession>A0A6N8JBI7</accession>
<feature type="binding site" evidence="9">
    <location>
        <begin position="29"/>
        <end position="33"/>
    </location>
    <ligand>
        <name>4-amino-2-methyl-5-(diphosphooxymethyl)pyrimidine</name>
        <dbReference type="ChEBI" id="CHEBI:57841"/>
    </ligand>
</feature>
<feature type="binding site" evidence="9">
    <location>
        <position position="81"/>
    </location>
    <ligand>
        <name>Mg(2+)</name>
        <dbReference type="ChEBI" id="CHEBI:18420"/>
    </ligand>
</feature>
<dbReference type="EC" id="2.5.1.3" evidence="9"/>
<evidence type="ECO:0000313" key="13">
    <source>
        <dbReference type="EMBL" id="MVT42543.1"/>
    </source>
</evidence>
<keyword evidence="4 9" id="KW-0460">Magnesium</keyword>
<feature type="binding site" evidence="9">
    <location>
        <position position="129"/>
    </location>
    <ligand>
        <name>4-amino-2-methyl-5-(diphosphooxymethyl)pyrimidine</name>
        <dbReference type="ChEBI" id="CHEBI:57841"/>
    </ligand>
</feature>
<dbReference type="InterPro" id="IPR022998">
    <property type="entry name" value="ThiamineP_synth_TenI"/>
</dbReference>
<dbReference type="PANTHER" id="PTHR20857:SF15">
    <property type="entry name" value="THIAMINE-PHOSPHATE SYNTHASE"/>
    <property type="match status" value="1"/>
</dbReference>
<comment type="caution">
    <text evidence="13">The sequence shown here is derived from an EMBL/GenBank/DDBJ whole genome shotgun (WGS) entry which is preliminary data.</text>
</comment>
<keyword evidence="2 9" id="KW-0808">Transferase</keyword>
<dbReference type="Proteomes" id="UP000468388">
    <property type="component" value="Unassembled WGS sequence"/>
</dbReference>
<dbReference type="GO" id="GO:0004789">
    <property type="term" value="F:thiamine-phosphate diphosphorylase activity"/>
    <property type="evidence" value="ECO:0007669"/>
    <property type="project" value="UniProtKB-UniRule"/>
</dbReference>
<dbReference type="HAMAP" id="MF_00097">
    <property type="entry name" value="TMP_synthase"/>
    <property type="match status" value="1"/>
</dbReference>
<comment type="pathway">
    <text evidence="1 9 11">Cofactor biosynthesis; thiamine diphosphate biosynthesis; thiamine phosphate from 4-amino-2-methyl-5-diphosphomethylpyrimidine and 4-methyl-5-(2-phosphoethyl)-thiazole: step 1/1.</text>
</comment>
<comment type="catalytic activity">
    <reaction evidence="6 9 10">
        <text>4-methyl-5-(2-phosphooxyethyl)-thiazole + 4-amino-2-methyl-5-(diphosphooxymethyl)pyrimidine + H(+) = thiamine phosphate + diphosphate</text>
        <dbReference type="Rhea" id="RHEA:22328"/>
        <dbReference type="ChEBI" id="CHEBI:15378"/>
        <dbReference type="ChEBI" id="CHEBI:33019"/>
        <dbReference type="ChEBI" id="CHEBI:37575"/>
        <dbReference type="ChEBI" id="CHEBI:57841"/>
        <dbReference type="ChEBI" id="CHEBI:58296"/>
        <dbReference type="EC" id="2.5.1.3"/>
    </reaction>
</comment>
<keyword evidence="14" id="KW-1185">Reference proteome</keyword>
<keyword evidence="5 9" id="KW-0784">Thiamine biosynthesis</keyword>
<evidence type="ECO:0000256" key="6">
    <source>
        <dbReference type="ARBA" id="ARBA00047334"/>
    </source>
</evidence>
<dbReference type="SUPFAM" id="SSF51391">
    <property type="entry name" value="Thiamin phosphate synthase"/>
    <property type="match status" value="1"/>
</dbReference>
<comment type="similarity">
    <text evidence="9 10">Belongs to the thiamine-phosphate synthase family.</text>
</comment>
<dbReference type="InterPro" id="IPR036206">
    <property type="entry name" value="ThiamineP_synth_sf"/>
</dbReference>
<evidence type="ECO:0000256" key="5">
    <source>
        <dbReference type="ARBA" id="ARBA00022977"/>
    </source>
</evidence>
<dbReference type="PANTHER" id="PTHR20857">
    <property type="entry name" value="THIAMINE-PHOSPHATE PYROPHOSPHORYLASE"/>
    <property type="match status" value="1"/>
</dbReference>
<feature type="binding site" evidence="9">
    <location>
        <position position="100"/>
    </location>
    <ligand>
        <name>4-amino-2-methyl-5-(diphosphooxymethyl)pyrimidine</name>
        <dbReference type="ChEBI" id="CHEBI:57841"/>
    </ligand>
</feature>
<evidence type="ECO:0000256" key="11">
    <source>
        <dbReference type="RuleBase" id="RU004253"/>
    </source>
</evidence>
<evidence type="ECO:0000256" key="2">
    <source>
        <dbReference type="ARBA" id="ARBA00022679"/>
    </source>
</evidence>
<dbReference type="GO" id="GO:0005737">
    <property type="term" value="C:cytoplasm"/>
    <property type="evidence" value="ECO:0007669"/>
    <property type="project" value="TreeGrafter"/>
</dbReference>
<dbReference type="GO" id="GO:0009228">
    <property type="term" value="P:thiamine biosynthetic process"/>
    <property type="evidence" value="ECO:0007669"/>
    <property type="project" value="UniProtKB-KW"/>
</dbReference>
<dbReference type="NCBIfam" id="NF000736">
    <property type="entry name" value="PRK00043.2-3"/>
    <property type="match status" value="1"/>
</dbReference>
<dbReference type="CDD" id="cd00564">
    <property type="entry name" value="TMP_TenI"/>
    <property type="match status" value="1"/>
</dbReference>
<dbReference type="GO" id="GO:0000287">
    <property type="term" value="F:magnesium ion binding"/>
    <property type="evidence" value="ECO:0007669"/>
    <property type="project" value="UniProtKB-UniRule"/>
</dbReference>
<dbReference type="InterPro" id="IPR034291">
    <property type="entry name" value="TMP_synthase"/>
</dbReference>
<evidence type="ECO:0000256" key="9">
    <source>
        <dbReference type="HAMAP-Rule" id="MF_00097"/>
    </source>
</evidence>
<dbReference type="EMBL" id="WRXO01000005">
    <property type="protein sequence ID" value="MVT42543.1"/>
    <property type="molecule type" value="Genomic_DNA"/>
</dbReference>
<proteinExistence type="inferred from homology"/>
<dbReference type="NCBIfam" id="TIGR00693">
    <property type="entry name" value="thiE"/>
    <property type="match status" value="1"/>
</dbReference>
<feature type="binding site" evidence="9">
    <location>
        <position position="61"/>
    </location>
    <ligand>
        <name>4-amino-2-methyl-5-(diphosphooxymethyl)pyrimidine</name>
        <dbReference type="ChEBI" id="CHEBI:57841"/>
    </ligand>
</feature>
<dbReference type="Pfam" id="PF02581">
    <property type="entry name" value="TMP-TENI"/>
    <property type="match status" value="1"/>
</dbReference>
<feature type="binding site" evidence="9">
    <location>
        <position position="162"/>
    </location>
    <ligand>
        <name>2-[(2R,5Z)-2-carboxy-4-methylthiazol-5(2H)-ylidene]ethyl phosphate</name>
        <dbReference type="ChEBI" id="CHEBI:62899"/>
    </ligand>
</feature>
<gene>
    <name evidence="9" type="primary">thiE</name>
    <name evidence="13" type="ORF">GO495_18260</name>
</gene>
<organism evidence="13 14">
    <name type="scientific">Chitinophaga oryziterrae</name>
    <dbReference type="NCBI Taxonomy" id="1031224"/>
    <lineage>
        <taxon>Bacteria</taxon>
        <taxon>Pseudomonadati</taxon>
        <taxon>Bacteroidota</taxon>
        <taxon>Chitinophagia</taxon>
        <taxon>Chitinophagales</taxon>
        <taxon>Chitinophagaceae</taxon>
        <taxon>Chitinophaga</taxon>
    </lineage>
</organism>
<dbReference type="UniPathway" id="UPA00060">
    <property type="reaction ID" value="UER00141"/>
</dbReference>
<comment type="cofactor">
    <cofactor evidence="9">
        <name>Mg(2+)</name>
        <dbReference type="ChEBI" id="CHEBI:18420"/>
    </cofactor>
    <text evidence="9">Binds 1 Mg(2+) ion per subunit.</text>
</comment>
<evidence type="ECO:0000256" key="4">
    <source>
        <dbReference type="ARBA" id="ARBA00022842"/>
    </source>
</evidence>
<name>A0A6N8JBI7_9BACT</name>
<reference evidence="13 14" key="1">
    <citation type="submission" date="2019-12" db="EMBL/GenBank/DDBJ databases">
        <title>The draft genomic sequence of strain Chitinophaga oryziterrae JCM 16595.</title>
        <authorList>
            <person name="Zhang X."/>
        </authorList>
    </citation>
    <scope>NUCLEOTIDE SEQUENCE [LARGE SCALE GENOMIC DNA]</scope>
    <source>
        <strain evidence="13 14">JCM 16595</strain>
    </source>
</reference>
<dbReference type="OrthoDB" id="9812206at2"/>